<evidence type="ECO:0000313" key="2">
    <source>
        <dbReference type="Proteomes" id="UP000789366"/>
    </source>
</evidence>
<feature type="non-terminal residue" evidence="1">
    <location>
        <position position="1"/>
    </location>
</feature>
<protein>
    <submittedName>
        <fullName evidence="1">8199_t:CDS:1</fullName>
    </submittedName>
</protein>
<reference evidence="1" key="1">
    <citation type="submission" date="2021-06" db="EMBL/GenBank/DDBJ databases">
        <authorList>
            <person name="Kallberg Y."/>
            <person name="Tangrot J."/>
            <person name="Rosling A."/>
        </authorList>
    </citation>
    <scope>NUCLEOTIDE SEQUENCE</scope>
    <source>
        <strain evidence="1">28 12/20/2015</strain>
    </source>
</reference>
<gene>
    <name evidence="1" type="ORF">SPELUC_LOCUS11980</name>
</gene>
<sequence length="133" mass="15545">DARRDQCDYCGQLHNSVEINPRCKTDNSTPITRKSIHMFLDLSKLQPKVENWIEKTSIESKWSANSKIITHSWLKEELKHRSITRDLNWGTPVPLEEMEGKVFYVWFDAPIGKSYIPNFLFIIGYGRRMDSVA</sequence>
<comment type="caution">
    <text evidence="1">The sequence shown here is derived from an EMBL/GenBank/DDBJ whole genome shotgun (WGS) entry which is preliminary data.</text>
</comment>
<accession>A0ACA9PQV9</accession>
<dbReference type="EMBL" id="CAJVPW010026854">
    <property type="protein sequence ID" value="CAG8713780.1"/>
    <property type="molecule type" value="Genomic_DNA"/>
</dbReference>
<proteinExistence type="predicted"/>
<keyword evidence="2" id="KW-1185">Reference proteome</keyword>
<name>A0ACA9PQV9_9GLOM</name>
<dbReference type="Proteomes" id="UP000789366">
    <property type="component" value="Unassembled WGS sequence"/>
</dbReference>
<organism evidence="1 2">
    <name type="scientific">Cetraspora pellucida</name>
    <dbReference type="NCBI Taxonomy" id="1433469"/>
    <lineage>
        <taxon>Eukaryota</taxon>
        <taxon>Fungi</taxon>
        <taxon>Fungi incertae sedis</taxon>
        <taxon>Mucoromycota</taxon>
        <taxon>Glomeromycotina</taxon>
        <taxon>Glomeromycetes</taxon>
        <taxon>Diversisporales</taxon>
        <taxon>Gigasporaceae</taxon>
        <taxon>Cetraspora</taxon>
    </lineage>
</organism>
<evidence type="ECO:0000313" key="1">
    <source>
        <dbReference type="EMBL" id="CAG8713780.1"/>
    </source>
</evidence>